<keyword evidence="7" id="KW-0732">Signal</keyword>
<feature type="chain" id="PRO_5046207410" evidence="7">
    <location>
        <begin position="26"/>
        <end position="1103"/>
    </location>
</feature>
<dbReference type="Pfam" id="PF05567">
    <property type="entry name" value="T4P_PilY1"/>
    <property type="match status" value="1"/>
</dbReference>
<protein>
    <submittedName>
        <fullName evidence="9">Pyrrolo-quinoline quinone</fullName>
    </submittedName>
</protein>
<evidence type="ECO:0000256" key="3">
    <source>
        <dbReference type="ARBA" id="ARBA00022558"/>
    </source>
</evidence>
<reference evidence="9 10" key="1">
    <citation type="submission" date="2020-05" db="EMBL/GenBank/DDBJ databases">
        <title>Aquincola sp. isolate from soil.</title>
        <authorList>
            <person name="Han J."/>
            <person name="Kim D.-U."/>
        </authorList>
    </citation>
    <scope>NUCLEOTIDE SEQUENCE [LARGE SCALE GENOMIC DNA]</scope>
    <source>
        <strain evidence="9 10">S2</strain>
    </source>
</reference>
<dbReference type="SMART" id="SM00564">
    <property type="entry name" value="PQQ"/>
    <property type="match status" value="2"/>
</dbReference>
<dbReference type="InterPro" id="IPR008707">
    <property type="entry name" value="B-propeller_PilY1"/>
</dbReference>
<gene>
    <name evidence="9" type="ORF">HLB44_04045</name>
</gene>
<organism evidence="9 10">
    <name type="scientific">Pseudaquabacterium terrae</name>
    <dbReference type="NCBI Taxonomy" id="2732868"/>
    <lineage>
        <taxon>Bacteria</taxon>
        <taxon>Pseudomonadati</taxon>
        <taxon>Pseudomonadota</taxon>
        <taxon>Betaproteobacteria</taxon>
        <taxon>Burkholderiales</taxon>
        <taxon>Sphaerotilaceae</taxon>
        <taxon>Pseudaquabacterium</taxon>
    </lineage>
</organism>
<comment type="caution">
    <text evidence="9">The sequence shown here is derived from an EMBL/GenBank/DDBJ whole genome shotgun (WGS) entry which is preliminary data.</text>
</comment>
<dbReference type="SUPFAM" id="SSF50998">
    <property type="entry name" value="Quinoprotein alcohol dehydrogenase-like"/>
    <property type="match status" value="1"/>
</dbReference>
<dbReference type="EMBL" id="JABRWJ010000001">
    <property type="protein sequence ID" value="NRF66146.1"/>
    <property type="molecule type" value="Genomic_DNA"/>
</dbReference>
<evidence type="ECO:0000256" key="6">
    <source>
        <dbReference type="ARBA" id="ARBA00023263"/>
    </source>
</evidence>
<evidence type="ECO:0000256" key="4">
    <source>
        <dbReference type="ARBA" id="ARBA00022723"/>
    </source>
</evidence>
<accession>A0ABX2EC54</accession>
<evidence type="ECO:0000256" key="5">
    <source>
        <dbReference type="ARBA" id="ARBA00022837"/>
    </source>
</evidence>
<evidence type="ECO:0000313" key="10">
    <source>
        <dbReference type="Proteomes" id="UP000737171"/>
    </source>
</evidence>
<comment type="subcellular location">
    <subcellularLocation>
        <location evidence="1">Fimbrium</location>
    </subcellularLocation>
</comment>
<evidence type="ECO:0000313" key="9">
    <source>
        <dbReference type="EMBL" id="NRF66146.1"/>
    </source>
</evidence>
<dbReference type="RefSeq" id="WP_173120806.1">
    <property type="nucleotide sequence ID" value="NZ_JABRWJ010000001.1"/>
</dbReference>
<dbReference type="Proteomes" id="UP000737171">
    <property type="component" value="Unassembled WGS sequence"/>
</dbReference>
<evidence type="ECO:0000259" key="8">
    <source>
        <dbReference type="Pfam" id="PF05567"/>
    </source>
</evidence>
<keyword evidence="3" id="KW-1029">Fimbrium biogenesis</keyword>
<dbReference type="InterPro" id="IPR018391">
    <property type="entry name" value="PQQ_b-propeller_rpt"/>
</dbReference>
<proteinExistence type="inferred from homology"/>
<keyword evidence="6" id="KW-0281">Fimbrium</keyword>
<keyword evidence="4" id="KW-0479">Metal-binding</keyword>
<dbReference type="Gene3D" id="2.130.10.10">
    <property type="entry name" value="YVTN repeat-like/Quinoprotein amine dehydrogenase"/>
    <property type="match status" value="1"/>
</dbReference>
<dbReference type="InterPro" id="IPR011047">
    <property type="entry name" value="Quinoprotein_ADH-like_sf"/>
</dbReference>
<evidence type="ECO:0000256" key="2">
    <source>
        <dbReference type="ARBA" id="ARBA00008387"/>
    </source>
</evidence>
<sequence>MTSALKFATAVLALGGLLFQATSHATNLAEQPLKASVLAKPNVIFAMDDSGSMDAEVLLKTYQGWYWSKNSSPGPFNGTALHNTSSKAFAYLFPNGVSPTTTPTTDNGIKIYSQANGSNAGHAIPPTAQFAWARSSEYNPIYYDTTKTYKPWSPAYISSGLTFSNATPTAAKSHPVLGSTTMNLTADISSTDDEWRFAFTYNMKIPAGATRLSTSTPYAVANACGSADSTYTGSSTCYGSISYYPATFWRKEDCGTVDDISCTTAYDGQKLKRYEIKSGNSFPSGRSYTDEMQNFANWFQYYRKRKMLMAGAAGAVLEDITGLRMGVVAFNNQATPTMYDADNSSAASNARKVAGIFYGAKVAGSTPTRGTYKYIYDKFDTDTNIIQYACQRNAAFIVTDGFANDGAPSMTGLPAATATDYGSTGAPKPYHTTPSGWLAHQGLAYFIRPLRASGGGALPAGKVPLGNQTVTNPDSNPNLHLNTYAITLGMTGEIWPANSTPFTTPPSWPTPVIDSAKMIDDLWHATINGRGQMYLATDVQSATIGIQTALSEIQSQTGAQTAVAVSTFNLLAGDGQAYEASYNPAGWTGDLTASAVSMTTGNIATAPTWSAASVLNARNWATRIVFTADGTVNGGRAFTEANIGATVNPDSVAFTNAGVVDYLRGKRTGEGSTYRTRLSLMGAVINAEQVIDSGVAYVASGEGMLHAFNTTTGAEEWAFVPYGALSSIGLTVERAYAFKTKLDGTPNVDKYTDAGGRLLVGGMGAAGRSYYALDVTNPKGLTEAQAAAQVKWTFPSPTQTAYQPYVGYTVGRPLIVKTADDGYVALVTSGYDNGSTIGDGKGRMWMLNASTGAVIREFVTPVGTTAAEAGLRQIAAYREDTGTARYVYGGDLLGNLWKFDLKLGTTTLVATFKDGAGNTQPVTTTPVLTEINGKPVIVVGTGRLLDITDFGSSNVQTIYAVRDTNASLSNARNSMAGLTHNLGTKVISGTIDWATQRGWYLDIPAGEQVNVDPKYALGYVFVNANAAGGSNCAQSASSYRIHVRAVSGKSEVLSTTNNVTASEIVQLKEGELIIWTRKPELDDRRPPIVKVFGQRKNAWRDIR</sequence>
<name>A0ABX2EC54_9BURK</name>
<keyword evidence="5" id="KW-0106">Calcium</keyword>
<evidence type="ECO:0000256" key="7">
    <source>
        <dbReference type="SAM" id="SignalP"/>
    </source>
</evidence>
<comment type="similarity">
    <text evidence="2">Belongs to the PilY1 family.</text>
</comment>
<dbReference type="InterPro" id="IPR015943">
    <property type="entry name" value="WD40/YVTN_repeat-like_dom_sf"/>
</dbReference>
<keyword evidence="10" id="KW-1185">Reference proteome</keyword>
<evidence type="ECO:0000256" key="1">
    <source>
        <dbReference type="ARBA" id="ARBA00004561"/>
    </source>
</evidence>
<feature type="signal peptide" evidence="7">
    <location>
        <begin position="1"/>
        <end position="25"/>
    </location>
</feature>
<feature type="domain" description="PilY1 beta-propeller" evidence="8">
    <location>
        <begin position="689"/>
        <end position="966"/>
    </location>
</feature>